<gene>
    <name evidence="2" type="primary">LOC115977165</name>
</gene>
<feature type="region of interest" description="Disordered" evidence="1">
    <location>
        <begin position="287"/>
        <end position="315"/>
    </location>
</feature>
<sequence>MVYSYTPAYYSTLHDSITSLCKTILPFGFKKRPRLPASDRKLSKLQSDNLKWQQDSFHQIMNLMGLHKEGILAETEVSAFRTHLLETLIASPAEQEQPVILRDKLLFLQELLYAKCISADEYHSSKRPLLQRLAVQGAEIEAKDVIVAGPRDPKENSDEEWSVIDLKDEHCLLNKENSNSKNKSKHGSAIKQLKGAASAFSFHKPGKNKEEKSIFDLASVHLSSTESKFNSPASARSEMWQSKENPFWDSHLKHKESETNSILMPESLPPPESVKRKPFRTLFHKEQREGHGGGSGGIGDHENGPDSEEKAAKSVKKQWGFKKWKRNDSDDETAPLPLNERSDSQAYLESGRLVSSPMGVGPDTKMIKRKLHSDGSPSDFFIDKVLGDNIKKELSRIQTELCTTNPNLQFSNDQIDAISTQLPVDKADLKKFFPKSWCDRYGDVVLDVVKKEFKDHVGEMENMRNAAREKHSSNSMRWTTFEDDENCHPNLFSHNNDNPFSSNANSSKGFQNNPFFHDYTESNGNKLRSESAILQEQNPFWTPRQGSSLMG</sequence>
<dbReference type="KEGG" id="qlo:115977165"/>
<reference evidence="3" key="1">
    <citation type="journal article" date="2016" name="G3 (Bethesda)">
        <title>First Draft Assembly and Annotation of the Genome of a California Endemic Oak Quercus lobata Nee (Fagaceae).</title>
        <authorList>
            <person name="Sork V.L."/>
            <person name="Fitz-Gibbon S.T."/>
            <person name="Puiu D."/>
            <person name="Crepeau M."/>
            <person name="Gugger P.F."/>
            <person name="Sherman R."/>
            <person name="Stevens K."/>
            <person name="Langley C.H."/>
            <person name="Pellegrini M."/>
            <person name="Salzberg S.L."/>
        </authorList>
    </citation>
    <scope>NUCLEOTIDE SEQUENCE [LARGE SCALE GENOMIC DNA]</scope>
    <source>
        <strain evidence="3">cv. SW786</strain>
    </source>
</reference>
<dbReference type="GeneID" id="115977165"/>
<evidence type="ECO:0000256" key="1">
    <source>
        <dbReference type="SAM" id="MobiDB-lite"/>
    </source>
</evidence>
<evidence type="ECO:0000313" key="2">
    <source>
        <dbReference type="EnsemblPlants" id="QL02p091184:mrna"/>
    </source>
</evidence>
<protein>
    <submittedName>
        <fullName evidence="2">Uncharacterized protein</fullName>
    </submittedName>
</protein>
<dbReference type="InParanoid" id="A0A7N2L1B1"/>
<feature type="compositionally biased region" description="Basic and acidic residues" evidence="1">
    <location>
        <begin position="299"/>
        <end position="312"/>
    </location>
</feature>
<accession>A0A7N2L1B1</accession>
<keyword evidence="3" id="KW-1185">Reference proteome</keyword>
<dbReference type="PANTHER" id="PTHR37392">
    <property type="entry name" value="OS09G0556800 PROTEIN"/>
    <property type="match status" value="1"/>
</dbReference>
<organism evidence="2 3">
    <name type="scientific">Quercus lobata</name>
    <name type="common">Valley oak</name>
    <dbReference type="NCBI Taxonomy" id="97700"/>
    <lineage>
        <taxon>Eukaryota</taxon>
        <taxon>Viridiplantae</taxon>
        <taxon>Streptophyta</taxon>
        <taxon>Embryophyta</taxon>
        <taxon>Tracheophyta</taxon>
        <taxon>Spermatophyta</taxon>
        <taxon>Magnoliopsida</taxon>
        <taxon>eudicotyledons</taxon>
        <taxon>Gunneridae</taxon>
        <taxon>Pentapetalae</taxon>
        <taxon>rosids</taxon>
        <taxon>fabids</taxon>
        <taxon>Fagales</taxon>
        <taxon>Fagaceae</taxon>
        <taxon>Quercus</taxon>
    </lineage>
</organism>
<dbReference type="Gramene" id="QL02p091184:mrna">
    <property type="protein sequence ID" value="QL02p091184:mrna"/>
    <property type="gene ID" value="QL02p091184"/>
</dbReference>
<proteinExistence type="predicted"/>
<dbReference type="AlphaFoldDB" id="A0A7N2L1B1"/>
<reference evidence="2" key="2">
    <citation type="submission" date="2021-01" db="UniProtKB">
        <authorList>
            <consortium name="EnsemblPlants"/>
        </authorList>
    </citation>
    <scope>IDENTIFICATION</scope>
</reference>
<dbReference type="RefSeq" id="XP_030954718.1">
    <property type="nucleotide sequence ID" value="XM_031098858.1"/>
</dbReference>
<dbReference type="OrthoDB" id="1904025at2759"/>
<dbReference type="EnsemblPlants" id="QL02p091184:mrna">
    <property type="protein sequence ID" value="QL02p091184:mrna"/>
    <property type="gene ID" value="QL02p091184"/>
</dbReference>
<name>A0A7N2L1B1_QUELO</name>
<evidence type="ECO:0000313" key="3">
    <source>
        <dbReference type="Proteomes" id="UP000594261"/>
    </source>
</evidence>
<dbReference type="OMA" id="GEGPNTK"/>
<dbReference type="Proteomes" id="UP000594261">
    <property type="component" value="Chromosome 2"/>
</dbReference>
<dbReference type="PANTHER" id="PTHR37392:SF1">
    <property type="entry name" value="OS09G0556800 PROTEIN"/>
    <property type="match status" value="1"/>
</dbReference>